<evidence type="ECO:0008006" key="4">
    <source>
        <dbReference type="Google" id="ProtNLM"/>
    </source>
</evidence>
<dbReference type="InterPro" id="IPR025058">
    <property type="entry name" value="DUF3995"/>
</dbReference>
<feature type="transmembrane region" description="Helical" evidence="1">
    <location>
        <begin position="80"/>
        <end position="99"/>
    </location>
</feature>
<dbReference type="RefSeq" id="WP_036097376.1">
    <property type="nucleotide sequence ID" value="NZ_AODF01000017.1"/>
</dbReference>
<organism evidence="2 3">
    <name type="scientific">Listeria floridensis FSL S10-1187</name>
    <dbReference type="NCBI Taxonomy" id="1265817"/>
    <lineage>
        <taxon>Bacteria</taxon>
        <taxon>Bacillati</taxon>
        <taxon>Bacillota</taxon>
        <taxon>Bacilli</taxon>
        <taxon>Bacillales</taxon>
        <taxon>Listeriaceae</taxon>
        <taxon>Listeria</taxon>
    </lineage>
</organism>
<protein>
    <recommendedName>
        <fullName evidence="4">DUF3995 domain-containing protein</fullName>
    </recommendedName>
</protein>
<evidence type="ECO:0000313" key="2">
    <source>
        <dbReference type="EMBL" id="EUJ31519.1"/>
    </source>
</evidence>
<feature type="transmembrane region" description="Helical" evidence="1">
    <location>
        <begin position="46"/>
        <end position="68"/>
    </location>
</feature>
<keyword evidence="1" id="KW-0812">Transmembrane</keyword>
<dbReference type="Proteomes" id="UP000019249">
    <property type="component" value="Unassembled WGS sequence"/>
</dbReference>
<keyword evidence="1" id="KW-0472">Membrane</keyword>
<feature type="transmembrane region" description="Helical" evidence="1">
    <location>
        <begin position="120"/>
        <end position="140"/>
    </location>
</feature>
<comment type="caution">
    <text evidence="2">The sequence shown here is derived from an EMBL/GenBank/DDBJ whole genome shotgun (WGS) entry which is preliminary data.</text>
</comment>
<gene>
    <name evidence="2" type="ORF">MFLO_08817</name>
</gene>
<evidence type="ECO:0000256" key="1">
    <source>
        <dbReference type="SAM" id="Phobius"/>
    </source>
</evidence>
<feature type="transmembrane region" description="Helical" evidence="1">
    <location>
        <begin position="6"/>
        <end position="25"/>
    </location>
</feature>
<dbReference type="Pfam" id="PF13160">
    <property type="entry name" value="DUF3995"/>
    <property type="match status" value="1"/>
</dbReference>
<reference evidence="2 3" key="1">
    <citation type="journal article" date="2014" name="Int. J. Syst. Evol. Microbiol.">
        <title>Listeria floridensis sp. nov., Listeria aquatica sp. nov., Listeria cornellensis sp. nov., Listeria riparia sp. nov. and Listeria grandensis sp. nov., from agricultural and natural environments.</title>
        <authorList>
            <person name="den Bakker H.C."/>
            <person name="Warchocki S."/>
            <person name="Wright E.M."/>
            <person name="Allred A.F."/>
            <person name="Ahlstrom C."/>
            <person name="Manuel C.S."/>
            <person name="Stasiewicz M.J."/>
            <person name="Burrell A."/>
            <person name="Roof S."/>
            <person name="Strawn L."/>
            <person name="Fortes E.D."/>
            <person name="Nightingale K.K."/>
            <person name="Kephart D."/>
            <person name="Wiedmann M."/>
        </authorList>
    </citation>
    <scope>NUCLEOTIDE SEQUENCE [LARGE SCALE GENOMIC DNA]</scope>
    <source>
        <strain evidence="2 3">FSL S10-1187</strain>
    </source>
</reference>
<name>A0ABP3AXU9_9LIST</name>
<evidence type="ECO:0000313" key="3">
    <source>
        <dbReference type="Proteomes" id="UP000019249"/>
    </source>
</evidence>
<dbReference type="EMBL" id="AODF01000017">
    <property type="protein sequence ID" value="EUJ31519.1"/>
    <property type="molecule type" value="Genomic_DNA"/>
</dbReference>
<proteinExistence type="predicted"/>
<accession>A0ABP3AXU9</accession>
<keyword evidence="3" id="KW-1185">Reference proteome</keyword>
<sequence>MTIIFFWLPLSIIILIAILHLYWGFGGTYMIRNVLPEYQSEMKPQLFNRSPGLIVCLFVTILLFGLAFMMTVEQFHPGHFLVRFGLHLAVILLFLRLIGDFNAIGLFKRERHTRFAKFDNLIYMPICLFLAVSILFELYIKA</sequence>
<keyword evidence="1" id="KW-1133">Transmembrane helix</keyword>